<dbReference type="PANTHER" id="PTHR21180">
    <property type="entry name" value="ENDONUCLEASE/EXONUCLEASE/PHOSPHATASE FAMILY DOMAIN-CONTAINING PROTEIN 1"/>
    <property type="match status" value="1"/>
</dbReference>
<organism evidence="2 3">
    <name type="scientific">Flagellimonas taeanensis</name>
    <dbReference type="NCBI Taxonomy" id="1005926"/>
    <lineage>
        <taxon>Bacteria</taxon>
        <taxon>Pseudomonadati</taxon>
        <taxon>Bacteroidota</taxon>
        <taxon>Flavobacteriia</taxon>
        <taxon>Flavobacteriales</taxon>
        <taxon>Flavobacteriaceae</taxon>
        <taxon>Flagellimonas</taxon>
    </lineage>
</organism>
<sequence>MIRPSHFRFNKQERSGIFFLLLLVVLLQGVYYVVQAKPFGGRPKFTEDTVALAKLDSLKKVTSSDTLKLAQFNPNYITDYRGYVLGLSTDELDRLVAFRKQGKYVDSAEDFQEVTQISDSLLETISPYFKFPIWRQKEAVKPSGSFVQTKEAIVPKDLNLATKEELMRVNGIGEKLSDRIINFRDKLGGFLVNEQLYDVYGLDPEVVKRALVSFRVLHPPNIAKININTASAQQLSTLLYINRDLAREIVSHREANGAFSTLNELANVKTFPKERIDRIKLYLTL</sequence>
<accession>A0A1M6W112</accession>
<dbReference type="PANTHER" id="PTHR21180:SF32">
    <property type="entry name" value="ENDONUCLEASE_EXONUCLEASE_PHOSPHATASE FAMILY DOMAIN-CONTAINING PROTEIN 1"/>
    <property type="match status" value="1"/>
</dbReference>
<dbReference type="GO" id="GO:0015627">
    <property type="term" value="C:type II protein secretion system complex"/>
    <property type="evidence" value="ECO:0007669"/>
    <property type="project" value="TreeGrafter"/>
</dbReference>
<dbReference type="OrthoDB" id="981124at2"/>
<dbReference type="EMBL" id="FOKU01000014">
    <property type="protein sequence ID" value="SFC58243.1"/>
    <property type="molecule type" value="Genomic_DNA"/>
</dbReference>
<dbReference type="SUPFAM" id="SSF47781">
    <property type="entry name" value="RuvA domain 2-like"/>
    <property type="match status" value="3"/>
</dbReference>
<dbReference type="EMBL" id="FRAT01000005">
    <property type="protein sequence ID" value="SHK87215.1"/>
    <property type="molecule type" value="Genomic_DNA"/>
</dbReference>
<keyword evidence="4" id="KW-1185">Reference proteome</keyword>
<evidence type="ECO:0000313" key="3">
    <source>
        <dbReference type="Proteomes" id="UP000184031"/>
    </source>
</evidence>
<evidence type="ECO:0000313" key="4">
    <source>
        <dbReference type="Proteomes" id="UP000198940"/>
    </source>
</evidence>
<name>A0A1M6W112_9FLAO</name>
<comment type="caution">
    <text evidence="2">The sequence shown here is derived from an EMBL/GenBank/DDBJ whole genome shotgun (WGS) entry which is preliminary data.</text>
</comment>
<reference evidence="2 3" key="1">
    <citation type="submission" date="2016-11" db="EMBL/GenBank/DDBJ databases">
        <authorList>
            <person name="Varghese N."/>
            <person name="Submissions S."/>
        </authorList>
    </citation>
    <scope>NUCLEOTIDE SEQUENCE [LARGE SCALE GENOMIC DNA]</scope>
    <source>
        <strain evidence="2 3">CGMCC 1.12174</strain>
        <strain evidence="1 4">DSM 26351</strain>
    </source>
</reference>
<dbReference type="Proteomes" id="UP000184031">
    <property type="component" value="Unassembled WGS sequence"/>
</dbReference>
<dbReference type="GO" id="GO:0015628">
    <property type="term" value="P:protein secretion by the type II secretion system"/>
    <property type="evidence" value="ECO:0007669"/>
    <property type="project" value="TreeGrafter"/>
</dbReference>
<dbReference type="Gene3D" id="1.10.150.280">
    <property type="entry name" value="AF1531-like domain"/>
    <property type="match status" value="2"/>
</dbReference>
<dbReference type="InterPro" id="IPR010994">
    <property type="entry name" value="RuvA_2-like"/>
</dbReference>
<evidence type="ECO:0000313" key="2">
    <source>
        <dbReference type="EMBL" id="SHK87215.1"/>
    </source>
</evidence>
<dbReference type="Pfam" id="PF12836">
    <property type="entry name" value="HHH_3"/>
    <property type="match status" value="2"/>
</dbReference>
<evidence type="ECO:0000313" key="1">
    <source>
        <dbReference type="EMBL" id="SFC58243.1"/>
    </source>
</evidence>
<protein>
    <submittedName>
        <fullName evidence="2">Competence protein ComEA helix-hairpin-helix repeat region</fullName>
    </submittedName>
</protein>
<dbReference type="RefSeq" id="WP_072879607.1">
    <property type="nucleotide sequence ID" value="NZ_FOKU01000014.1"/>
</dbReference>
<dbReference type="AlphaFoldDB" id="A0A1M6W112"/>
<dbReference type="Proteomes" id="UP000198940">
    <property type="component" value="Unassembled WGS sequence"/>
</dbReference>
<dbReference type="STRING" id="1055723.SAMN05216293_2110"/>
<gene>
    <name evidence="1" type="ORF">SAMN04487891_11426</name>
    <name evidence="2" type="ORF">SAMN05216293_2110</name>
</gene>
<proteinExistence type="predicted"/>
<dbReference type="InterPro" id="IPR051675">
    <property type="entry name" value="Endo/Exo/Phosphatase_dom_1"/>
</dbReference>